<dbReference type="CDD" id="cd00609">
    <property type="entry name" value="AAT_like"/>
    <property type="match status" value="1"/>
</dbReference>
<dbReference type="GO" id="GO:0008483">
    <property type="term" value="F:transaminase activity"/>
    <property type="evidence" value="ECO:0007669"/>
    <property type="project" value="UniProtKB-KW"/>
</dbReference>
<evidence type="ECO:0000313" key="7">
    <source>
        <dbReference type="Proteomes" id="UP000736328"/>
    </source>
</evidence>
<evidence type="ECO:0000256" key="2">
    <source>
        <dbReference type="ARBA" id="ARBA00022576"/>
    </source>
</evidence>
<organism evidence="6 7">
    <name type="scientific">candidate division TA06 bacterium</name>
    <dbReference type="NCBI Taxonomy" id="2250710"/>
    <lineage>
        <taxon>Bacteria</taxon>
        <taxon>Bacteria division TA06</taxon>
    </lineage>
</organism>
<name>A0A933I9G1_UNCT6</name>
<evidence type="ECO:0000256" key="3">
    <source>
        <dbReference type="ARBA" id="ARBA00022679"/>
    </source>
</evidence>
<dbReference type="PANTHER" id="PTHR42832:SF3">
    <property type="entry name" value="L-GLUTAMINE--4-(METHYLSULFANYL)-2-OXOBUTANOATE AMINOTRANSFERASE"/>
    <property type="match status" value="1"/>
</dbReference>
<dbReference type="InterPro" id="IPR050881">
    <property type="entry name" value="LL-DAP_aminotransferase"/>
</dbReference>
<dbReference type="InterPro" id="IPR015422">
    <property type="entry name" value="PyrdxlP-dep_Trfase_small"/>
</dbReference>
<evidence type="ECO:0000256" key="4">
    <source>
        <dbReference type="RuleBase" id="RU000481"/>
    </source>
</evidence>
<gene>
    <name evidence="6" type="ORF">HY768_01020</name>
</gene>
<accession>A0A933I9G1</accession>
<protein>
    <recommendedName>
        <fullName evidence="4">Aminotransferase</fullName>
        <ecNumber evidence="4">2.6.1.-</ecNumber>
    </recommendedName>
</protein>
<dbReference type="InterPro" id="IPR015421">
    <property type="entry name" value="PyrdxlP-dep_Trfase_major"/>
</dbReference>
<comment type="cofactor">
    <cofactor evidence="1 4">
        <name>pyridoxal 5'-phosphate</name>
        <dbReference type="ChEBI" id="CHEBI:597326"/>
    </cofactor>
</comment>
<dbReference type="EMBL" id="JACQXR010000009">
    <property type="protein sequence ID" value="MBI4725803.1"/>
    <property type="molecule type" value="Genomic_DNA"/>
</dbReference>
<keyword evidence="3 4" id="KW-0808">Transferase</keyword>
<dbReference type="InterPro" id="IPR004838">
    <property type="entry name" value="NHTrfase_class1_PyrdxlP-BS"/>
</dbReference>
<evidence type="ECO:0000313" key="6">
    <source>
        <dbReference type="EMBL" id="MBI4725803.1"/>
    </source>
</evidence>
<proteinExistence type="inferred from homology"/>
<dbReference type="PROSITE" id="PS00105">
    <property type="entry name" value="AA_TRANSFER_CLASS_1"/>
    <property type="match status" value="1"/>
</dbReference>
<dbReference type="GO" id="GO:0030170">
    <property type="term" value="F:pyridoxal phosphate binding"/>
    <property type="evidence" value="ECO:0007669"/>
    <property type="project" value="InterPro"/>
</dbReference>
<dbReference type="Gene3D" id="3.90.1150.10">
    <property type="entry name" value="Aspartate Aminotransferase, domain 1"/>
    <property type="match status" value="1"/>
</dbReference>
<keyword evidence="2 4" id="KW-0032">Aminotransferase</keyword>
<reference evidence="6" key="1">
    <citation type="submission" date="2020-07" db="EMBL/GenBank/DDBJ databases">
        <title>Huge and variable diversity of episymbiotic CPR bacteria and DPANN archaea in groundwater ecosystems.</title>
        <authorList>
            <person name="He C.Y."/>
            <person name="Keren R."/>
            <person name="Whittaker M."/>
            <person name="Farag I.F."/>
            <person name="Doudna J."/>
            <person name="Cate J.H.D."/>
            <person name="Banfield J.F."/>
        </authorList>
    </citation>
    <scope>NUCLEOTIDE SEQUENCE</scope>
    <source>
        <strain evidence="6">NC_groundwater_1520_Pr4_B-0.1um_53_5</strain>
    </source>
</reference>
<comment type="similarity">
    <text evidence="4">Belongs to the class-I pyridoxal-phosphate-dependent aminotransferase family.</text>
</comment>
<dbReference type="NCBIfam" id="NF006756">
    <property type="entry name" value="PRK09276.1"/>
    <property type="match status" value="1"/>
</dbReference>
<evidence type="ECO:0000259" key="5">
    <source>
        <dbReference type="Pfam" id="PF00155"/>
    </source>
</evidence>
<evidence type="ECO:0000256" key="1">
    <source>
        <dbReference type="ARBA" id="ARBA00001933"/>
    </source>
</evidence>
<sequence>MNFEFAQRLTKIPPYLFAGLNKKKAELKSRGVDIIDFGVGDPDLPTSPHVIQALTEQADDPENHRYPSYEGLPAFRQAVAKWYGKRFEVKLSPDDQVTCLMGAKDGLAHAAWALFGSGDKALCPDPAYPVYAVQTMLAGAEPVYFQLSPENSFLPDIDKLPIKGIKAIFLCYPNNPTAAVADIKFYQRLVDWATKHNIMILNDGIYSEIAFDGLVPPSILQIPGAEEIALEFHSLSKSYNMTGWRVGMAVGNKKMLQALMQIKTNSDSGVFQAVQYAAIAALEGSQDCVKANCRVYQERRDVLAAGLKKLGLEFQLPKATFYFWLKTPSKYDSLKFTDLLLEKAGVMVAPGVGFGQNGEGFVRMALTIPKERMAEAIDRMGKIL</sequence>
<dbReference type="InterPro" id="IPR004839">
    <property type="entry name" value="Aminotransferase_I/II_large"/>
</dbReference>
<dbReference type="Proteomes" id="UP000736328">
    <property type="component" value="Unassembled WGS sequence"/>
</dbReference>
<feature type="domain" description="Aminotransferase class I/classII large" evidence="5">
    <location>
        <begin position="33"/>
        <end position="379"/>
    </location>
</feature>
<comment type="caution">
    <text evidence="6">The sequence shown here is derived from an EMBL/GenBank/DDBJ whole genome shotgun (WGS) entry which is preliminary data.</text>
</comment>
<dbReference type="PANTHER" id="PTHR42832">
    <property type="entry name" value="AMINO ACID AMINOTRANSFERASE"/>
    <property type="match status" value="1"/>
</dbReference>
<dbReference type="SUPFAM" id="SSF53383">
    <property type="entry name" value="PLP-dependent transferases"/>
    <property type="match status" value="1"/>
</dbReference>
<dbReference type="EC" id="2.6.1.-" evidence="4"/>
<dbReference type="InterPro" id="IPR015424">
    <property type="entry name" value="PyrdxlP-dep_Trfase"/>
</dbReference>
<dbReference type="Gene3D" id="3.40.640.10">
    <property type="entry name" value="Type I PLP-dependent aspartate aminotransferase-like (Major domain)"/>
    <property type="match status" value="1"/>
</dbReference>
<dbReference type="Pfam" id="PF00155">
    <property type="entry name" value="Aminotran_1_2"/>
    <property type="match status" value="1"/>
</dbReference>
<dbReference type="AlphaFoldDB" id="A0A933I9G1"/>